<dbReference type="GO" id="GO:0005576">
    <property type="term" value="C:extracellular region"/>
    <property type="evidence" value="ECO:0007669"/>
    <property type="project" value="TreeGrafter"/>
</dbReference>
<feature type="domain" description="Mammalian cell entry C-terminal" evidence="3">
    <location>
        <begin position="127"/>
        <end position="297"/>
    </location>
</feature>
<feature type="compositionally biased region" description="Low complexity" evidence="1">
    <location>
        <begin position="415"/>
        <end position="427"/>
    </location>
</feature>
<feature type="region of interest" description="Disordered" evidence="1">
    <location>
        <begin position="370"/>
        <end position="427"/>
    </location>
</feature>
<dbReference type="Pfam" id="PF11887">
    <property type="entry name" value="Mce4_CUP1"/>
    <property type="match status" value="1"/>
</dbReference>
<protein>
    <submittedName>
        <fullName evidence="4">Mammalian cell entry protein</fullName>
    </submittedName>
</protein>
<dbReference type="PANTHER" id="PTHR33371">
    <property type="entry name" value="INTERMEMBRANE PHOSPHOLIPID TRANSPORT SYSTEM BINDING PROTEIN MLAD-RELATED"/>
    <property type="match status" value="1"/>
</dbReference>
<feature type="domain" description="Mce/MlaD" evidence="2">
    <location>
        <begin position="45"/>
        <end position="119"/>
    </location>
</feature>
<gene>
    <name evidence="4" type="ORF">BKN37_02310</name>
</gene>
<keyword evidence="5" id="KW-1185">Reference proteome</keyword>
<name>A0A1S1NJT8_9MYCO</name>
<organism evidence="4 5">
    <name type="scientific">Mycobacterium talmoniae</name>
    <dbReference type="NCBI Taxonomy" id="1858794"/>
    <lineage>
        <taxon>Bacteria</taxon>
        <taxon>Bacillati</taxon>
        <taxon>Actinomycetota</taxon>
        <taxon>Actinomycetes</taxon>
        <taxon>Mycobacteriales</taxon>
        <taxon>Mycobacteriaceae</taxon>
        <taxon>Mycobacterium</taxon>
    </lineage>
</organism>
<feature type="compositionally biased region" description="Pro residues" evidence="1">
    <location>
        <begin position="373"/>
        <end position="406"/>
    </location>
</feature>
<sequence length="427" mass="43898">MIGLRAARRTLAVGAAVACTATGCAFGGLNSVPLPGAQGHGSGAQRFHVELANVGTLESNSPVMISNVVVGSVGKMTVDNWHANVEVSVNPGVVVPSNAVATVGQTSLLGSMHLSLDPPVGQAPSGRLAPGATIAVGSSSTYPSTEQTLSSLAVLVNGGGLGQIGDIIHNFSASMSGRESDIRDLISRLDRFTAVLDRQRDNIVASIEQLNRVADTFADQRPVLQRALREIPPAIDVLIKERPTLTTALEKLGQFGDTSTALVHDAGDQLVGDLAHLEPAIKALADVGPDLNAALAYGSAFPYGANAIERAVRGDYLNLFAVFDLTYSRLKRSLFAGTRWGDENAKLVPAPGDPWYLNYSYDPLMSPLSAPAQTPPAPDAPAPAAAPVPVPTPGGPVLPVTPPEQAPAPASTLFAGPYPAAAPGGGG</sequence>
<evidence type="ECO:0000259" key="2">
    <source>
        <dbReference type="Pfam" id="PF02470"/>
    </source>
</evidence>
<dbReference type="EMBL" id="MLQM01000005">
    <property type="protein sequence ID" value="OHV06426.1"/>
    <property type="molecule type" value="Genomic_DNA"/>
</dbReference>
<dbReference type="PROSITE" id="PS51257">
    <property type="entry name" value="PROKAR_LIPOPROTEIN"/>
    <property type="match status" value="1"/>
</dbReference>
<dbReference type="RefSeq" id="WP_071020741.1">
    <property type="nucleotide sequence ID" value="NZ_MLQM01000005.1"/>
</dbReference>
<dbReference type="AlphaFoldDB" id="A0A1S1NJT8"/>
<comment type="caution">
    <text evidence="4">The sequence shown here is derived from an EMBL/GenBank/DDBJ whole genome shotgun (WGS) entry which is preliminary data.</text>
</comment>
<evidence type="ECO:0000259" key="3">
    <source>
        <dbReference type="Pfam" id="PF11887"/>
    </source>
</evidence>
<accession>A0A1S1NJT8</accession>
<dbReference type="NCBIfam" id="TIGR00996">
    <property type="entry name" value="Mtu_fam_mce"/>
    <property type="match status" value="1"/>
</dbReference>
<dbReference type="InterPro" id="IPR003399">
    <property type="entry name" value="Mce/MlaD"/>
</dbReference>
<evidence type="ECO:0000313" key="4">
    <source>
        <dbReference type="EMBL" id="OHV06426.1"/>
    </source>
</evidence>
<proteinExistence type="predicted"/>
<dbReference type="InterPro" id="IPR024516">
    <property type="entry name" value="Mce_C"/>
</dbReference>
<dbReference type="PANTHER" id="PTHR33371:SF15">
    <property type="entry name" value="LIPOPROTEIN LPRN"/>
    <property type="match status" value="1"/>
</dbReference>
<dbReference type="Proteomes" id="UP000179734">
    <property type="component" value="Unassembled WGS sequence"/>
</dbReference>
<evidence type="ECO:0000256" key="1">
    <source>
        <dbReference type="SAM" id="MobiDB-lite"/>
    </source>
</evidence>
<dbReference type="InterPro" id="IPR005693">
    <property type="entry name" value="Mce"/>
</dbReference>
<evidence type="ECO:0000313" key="5">
    <source>
        <dbReference type="Proteomes" id="UP000179734"/>
    </source>
</evidence>
<dbReference type="InterPro" id="IPR052336">
    <property type="entry name" value="MlaD_Phospholipid_Transporter"/>
</dbReference>
<reference evidence="4 5" key="1">
    <citation type="submission" date="2016-10" db="EMBL/GenBank/DDBJ databases">
        <title>Genome sequence of Mycobacterium talmonii.</title>
        <authorList>
            <person name="Greninger A.L."/>
            <person name="Elliott B."/>
            <person name="Vasireddy S."/>
            <person name="Vasireddy R."/>
        </authorList>
    </citation>
    <scope>NUCLEOTIDE SEQUENCE [LARGE SCALE GENOMIC DNA]</scope>
    <source>
        <strain evidence="5">NE-TNMC-100812</strain>
    </source>
</reference>
<dbReference type="Pfam" id="PF02470">
    <property type="entry name" value="MlaD"/>
    <property type="match status" value="1"/>
</dbReference>